<feature type="transmembrane region" description="Helical" evidence="10">
    <location>
        <begin position="208"/>
        <end position="233"/>
    </location>
</feature>
<evidence type="ECO:0000259" key="13">
    <source>
        <dbReference type="Pfam" id="PF04039"/>
    </source>
</evidence>
<dbReference type="GO" id="GO:0005886">
    <property type="term" value="C:plasma membrane"/>
    <property type="evidence" value="ECO:0007669"/>
    <property type="project" value="UniProtKB-SubCell"/>
</dbReference>
<dbReference type="AlphaFoldDB" id="A0A085WNW3"/>
<evidence type="ECO:0000256" key="6">
    <source>
        <dbReference type="ARBA" id="ARBA00022989"/>
    </source>
</evidence>
<keyword evidence="7" id="KW-0406">Ion transport</keyword>
<dbReference type="Pfam" id="PF00361">
    <property type="entry name" value="Proton_antipo_M"/>
    <property type="match status" value="1"/>
</dbReference>
<feature type="transmembrane region" description="Helical" evidence="10">
    <location>
        <begin position="6"/>
        <end position="24"/>
    </location>
</feature>
<keyword evidence="17" id="KW-1185">Reference proteome</keyword>
<dbReference type="InterPro" id="IPR050616">
    <property type="entry name" value="CPA3_Na-H_Antiporter_A"/>
</dbReference>
<feature type="transmembrane region" description="Helical" evidence="10">
    <location>
        <begin position="850"/>
        <end position="870"/>
    </location>
</feature>
<dbReference type="Pfam" id="PF00662">
    <property type="entry name" value="Proton_antipo_N"/>
    <property type="match status" value="1"/>
</dbReference>
<dbReference type="Proteomes" id="UP000028725">
    <property type="component" value="Unassembled WGS sequence"/>
</dbReference>
<keyword evidence="6 10" id="KW-1133">Transmembrane helix</keyword>
<dbReference type="NCBIfam" id="NF009288">
    <property type="entry name" value="PRK12648.1"/>
    <property type="match status" value="1"/>
</dbReference>
<name>A0A085WNW3_9BACT</name>
<evidence type="ECO:0000256" key="7">
    <source>
        <dbReference type="ARBA" id="ARBA00023065"/>
    </source>
</evidence>
<feature type="transmembrane region" description="Helical" evidence="10">
    <location>
        <begin position="273"/>
        <end position="294"/>
    </location>
</feature>
<gene>
    <name evidence="16" type="ORF">DB31_6351</name>
</gene>
<evidence type="ECO:0000256" key="1">
    <source>
        <dbReference type="ARBA" id="ARBA00004651"/>
    </source>
</evidence>
<feature type="transmembrane region" description="Helical" evidence="10">
    <location>
        <begin position="245"/>
        <end position="267"/>
    </location>
</feature>
<feature type="transmembrane region" description="Helical" evidence="10">
    <location>
        <begin position="136"/>
        <end position="153"/>
    </location>
</feature>
<feature type="transmembrane region" description="Helical" evidence="10">
    <location>
        <begin position="578"/>
        <end position="597"/>
    </location>
</feature>
<keyword evidence="5 9" id="KW-0812">Transmembrane</keyword>
<evidence type="ECO:0000256" key="8">
    <source>
        <dbReference type="ARBA" id="ARBA00023136"/>
    </source>
</evidence>
<protein>
    <submittedName>
        <fullName evidence="16">Na(+) H(+) antiporter subunit A protein</fullName>
    </submittedName>
</protein>
<feature type="transmembrane region" description="Helical" evidence="10">
    <location>
        <begin position="930"/>
        <end position="953"/>
    </location>
</feature>
<dbReference type="InterPro" id="IPR001750">
    <property type="entry name" value="ND/Mrp_TM"/>
</dbReference>
<dbReference type="EMBL" id="JMCB01000004">
    <property type="protein sequence ID" value="KFE69376.1"/>
    <property type="molecule type" value="Genomic_DNA"/>
</dbReference>
<feature type="domain" description="NADH-Ubiquinone oxidoreductase (complex I) chain 5 N-terminal" evidence="12">
    <location>
        <begin position="67"/>
        <end position="113"/>
    </location>
</feature>
<dbReference type="PANTHER" id="PTHR43373">
    <property type="entry name" value="NA(+)/H(+) ANTIPORTER SUBUNIT"/>
    <property type="match status" value="1"/>
</dbReference>
<evidence type="ECO:0000256" key="5">
    <source>
        <dbReference type="ARBA" id="ARBA00022692"/>
    </source>
</evidence>
<feature type="transmembrane region" description="Helical" evidence="10">
    <location>
        <begin position="370"/>
        <end position="392"/>
    </location>
</feature>
<feature type="domain" description="NADH:quinone oxidoreductase/Mrp antiporter transmembrane" evidence="11">
    <location>
        <begin position="129"/>
        <end position="403"/>
    </location>
</feature>
<feature type="transmembrane region" description="Helical" evidence="10">
    <location>
        <begin position="31"/>
        <end position="50"/>
    </location>
</feature>
<feature type="domain" description="MrpA C-terminal/MbhE" evidence="15">
    <location>
        <begin position="702"/>
        <end position="797"/>
    </location>
</feature>
<feature type="transmembrane region" description="Helical" evidence="10">
    <location>
        <begin position="707"/>
        <end position="725"/>
    </location>
</feature>
<reference evidence="16 17" key="1">
    <citation type="submission" date="2014-04" db="EMBL/GenBank/DDBJ databases">
        <title>Genome assembly of Hyalangium minutum DSM 14724.</title>
        <authorList>
            <person name="Sharma G."/>
            <person name="Subramanian S."/>
        </authorList>
    </citation>
    <scope>NUCLEOTIDE SEQUENCE [LARGE SCALE GENOMIC DNA]</scope>
    <source>
        <strain evidence="16 17">DSM 14724</strain>
    </source>
</reference>
<evidence type="ECO:0000259" key="11">
    <source>
        <dbReference type="Pfam" id="PF00361"/>
    </source>
</evidence>
<feature type="transmembrane region" description="Helical" evidence="10">
    <location>
        <begin position="412"/>
        <end position="438"/>
    </location>
</feature>
<feature type="transmembrane region" description="Helical" evidence="10">
    <location>
        <begin position="660"/>
        <end position="681"/>
    </location>
</feature>
<evidence type="ECO:0000256" key="4">
    <source>
        <dbReference type="ARBA" id="ARBA00022475"/>
    </source>
</evidence>
<evidence type="ECO:0000256" key="3">
    <source>
        <dbReference type="ARBA" id="ARBA00022449"/>
    </source>
</evidence>
<feature type="transmembrane region" description="Helical" evidence="10">
    <location>
        <begin position="820"/>
        <end position="844"/>
    </location>
</feature>
<evidence type="ECO:0000259" key="14">
    <source>
        <dbReference type="Pfam" id="PF13244"/>
    </source>
</evidence>
<keyword evidence="2" id="KW-0813">Transport</keyword>
<keyword evidence="8 10" id="KW-0472">Membrane</keyword>
<sequence length="966" mass="103268">MPGMPLLALLVIPWVAGVIAALLPTSARNRAAGLAGLTALAGLVGVALHFPSVQDGGVWAERFAWVPSLGLSLVLRLDGFSWTFCVLVLGIGALVMLYARYYLSPSDPVPRFFAFLLAFMGAMLGVALSGNLLQLAFFWELTSLFSFLLIGYWNQRKDAQRGARMALTVTGMGGLSLLAGLLVLGKIAGSYELDTVLGSAQAVQSHPLYPVALCLILIGAFTKSAQFPFHFWLPNAMAAPTPVSAYLHSATMVKLGVFLLARLWPVLSGTELWFWLTGSAGLVTLLLGAWAALFQRDLKGLLAYSTISHLGLVVLLLGLNSPLAAVAAVFHIMNHAAFKASLFMAVGIIDHETGTRDIRRLSGLFRLMPITGTLALVATAAMAGVPLLNGFLSKEMFFAETVFIDAIPAVQVGLPIAATLAGMGSVAYSLRFAVQVFFGPASERNTPRVPEEPPKWMRVPVEILVLLCLVVGVAPAVSIGPILEAASRPVVGGQIPPYSLKLWHGFTPPLLMSALALGGGVVLYRGVQRLKAARVGLGGRFVERFDGARLFTSLLAWLTAASRWIRRWLLTAGLQRQLMAMVLVTLLVGVVALWGGIGKGDRPLVPLSPVFTALWVIGGIAAVGAAWQAKFHRLASLMLLGTAGAVSCITFIWFSAPDLALTQLIVEVVTTLLILLGLRWLPAREPARGVYDAHTRRIARGRRIRDFIIAVSSGCGMALLAYAVMTRELPERTSFFLEHSLSGGGGRNVVNVMLVDFRGFDTFGEGVVLSLVALTVYALLRRFRPASEVMKLPPQQQAQPKDVQTDLVTPRETRDTATGYLTIPAVLIRLLLPVSGVVAAFFFLRGHNAPGGGFVAGLVMSVGFLLQYIVSGTEWIEQRVRLAPRALIGMGLLFVLGTAAGALAVGYPLLTSHTFHLSVPVLGELHIGSALFFDLGVFCLVLGSTLLILVALAHQSIRAHRASGGN</sequence>
<keyword evidence="4" id="KW-1003">Cell membrane</keyword>
<feature type="transmembrane region" description="Helical" evidence="10">
    <location>
        <begin position="459"/>
        <end position="483"/>
    </location>
</feature>
<dbReference type="InterPro" id="IPR046806">
    <property type="entry name" value="MrpA_C/MbhE"/>
</dbReference>
<dbReference type="GO" id="GO:0006811">
    <property type="term" value="P:monoatomic ion transport"/>
    <property type="evidence" value="ECO:0007669"/>
    <property type="project" value="UniProtKB-KW"/>
</dbReference>
<dbReference type="Pfam" id="PF04039">
    <property type="entry name" value="MnhB"/>
    <property type="match status" value="1"/>
</dbReference>
<accession>A0A085WNW3</accession>
<dbReference type="GO" id="GO:0015297">
    <property type="term" value="F:antiporter activity"/>
    <property type="evidence" value="ECO:0007669"/>
    <property type="project" value="UniProtKB-KW"/>
</dbReference>
<feature type="transmembrane region" description="Helical" evidence="10">
    <location>
        <begin position="301"/>
        <end position="319"/>
    </location>
</feature>
<dbReference type="InterPro" id="IPR007182">
    <property type="entry name" value="MnhB"/>
</dbReference>
<comment type="caution">
    <text evidence="16">The sequence shown here is derived from an EMBL/GenBank/DDBJ whole genome shotgun (WGS) entry which is preliminary data.</text>
</comment>
<dbReference type="PRINTS" id="PR01434">
    <property type="entry name" value="NADHDHGNASE5"/>
</dbReference>
<feature type="transmembrane region" description="Helical" evidence="10">
    <location>
        <begin position="762"/>
        <end position="780"/>
    </location>
</feature>
<dbReference type="Pfam" id="PF20501">
    <property type="entry name" value="MbhE"/>
    <property type="match status" value="1"/>
</dbReference>
<feature type="transmembrane region" description="Helical" evidence="10">
    <location>
        <begin position="882"/>
        <end position="910"/>
    </location>
</feature>
<keyword evidence="3" id="KW-0050">Antiport</keyword>
<evidence type="ECO:0000259" key="12">
    <source>
        <dbReference type="Pfam" id="PF00662"/>
    </source>
</evidence>
<dbReference type="PANTHER" id="PTHR43373:SF1">
    <property type="entry name" value="NA(+)_H(+) ANTIPORTER SUBUNIT A"/>
    <property type="match status" value="1"/>
</dbReference>
<evidence type="ECO:0000259" key="15">
    <source>
        <dbReference type="Pfam" id="PF20501"/>
    </source>
</evidence>
<organism evidence="16 17">
    <name type="scientific">Hyalangium minutum</name>
    <dbReference type="NCBI Taxonomy" id="394096"/>
    <lineage>
        <taxon>Bacteria</taxon>
        <taxon>Pseudomonadati</taxon>
        <taxon>Myxococcota</taxon>
        <taxon>Myxococcia</taxon>
        <taxon>Myxococcales</taxon>
        <taxon>Cystobacterineae</taxon>
        <taxon>Archangiaceae</taxon>
        <taxon>Hyalangium</taxon>
    </lineage>
</organism>
<feature type="domain" description="MrpA C-terminal/MbhD" evidence="14">
    <location>
        <begin position="620"/>
        <end position="682"/>
    </location>
</feature>
<feature type="transmembrane region" description="Helical" evidence="10">
    <location>
        <begin position="79"/>
        <end position="99"/>
    </location>
</feature>
<dbReference type="STRING" id="394096.DB31_6351"/>
<evidence type="ECO:0000313" key="16">
    <source>
        <dbReference type="EMBL" id="KFE69376.1"/>
    </source>
</evidence>
<feature type="transmembrane region" description="Helical" evidence="10">
    <location>
        <begin position="111"/>
        <end position="130"/>
    </location>
</feature>
<dbReference type="InterPro" id="IPR025383">
    <property type="entry name" value="MrpA_C/MbhD"/>
</dbReference>
<dbReference type="PATRIC" id="fig|394096.3.peg.2450"/>
<dbReference type="Pfam" id="PF13244">
    <property type="entry name" value="MbhD"/>
    <property type="match status" value="1"/>
</dbReference>
<feature type="transmembrane region" description="Helical" evidence="10">
    <location>
        <begin position="609"/>
        <end position="627"/>
    </location>
</feature>
<evidence type="ECO:0000256" key="9">
    <source>
        <dbReference type="RuleBase" id="RU000320"/>
    </source>
</evidence>
<evidence type="ECO:0000256" key="2">
    <source>
        <dbReference type="ARBA" id="ARBA00022448"/>
    </source>
</evidence>
<feature type="domain" description="Na+/H+ antiporter MnhB subunit-related protein" evidence="13">
    <location>
        <begin position="823"/>
        <end position="946"/>
    </location>
</feature>
<feature type="transmembrane region" description="Helical" evidence="10">
    <location>
        <begin position="503"/>
        <end position="524"/>
    </location>
</feature>
<proteinExistence type="predicted"/>
<feature type="transmembrane region" description="Helical" evidence="10">
    <location>
        <begin position="325"/>
        <end position="349"/>
    </location>
</feature>
<evidence type="ECO:0000313" key="17">
    <source>
        <dbReference type="Proteomes" id="UP000028725"/>
    </source>
</evidence>
<feature type="transmembrane region" description="Helical" evidence="10">
    <location>
        <begin position="165"/>
        <end position="188"/>
    </location>
</feature>
<dbReference type="InterPro" id="IPR001516">
    <property type="entry name" value="Proton_antipo_N"/>
</dbReference>
<feature type="transmembrane region" description="Helical" evidence="10">
    <location>
        <begin position="634"/>
        <end position="654"/>
    </location>
</feature>
<comment type="subcellular location">
    <subcellularLocation>
        <location evidence="1">Cell membrane</location>
        <topology evidence="1">Multi-pass membrane protein</topology>
    </subcellularLocation>
    <subcellularLocation>
        <location evidence="9">Membrane</location>
        <topology evidence="9">Multi-pass membrane protein</topology>
    </subcellularLocation>
</comment>
<evidence type="ECO:0000256" key="10">
    <source>
        <dbReference type="SAM" id="Phobius"/>
    </source>
</evidence>